<dbReference type="EMBL" id="JAQJZL010000001">
    <property type="protein sequence ID" value="KAJ6056862.1"/>
    <property type="molecule type" value="Genomic_DNA"/>
</dbReference>
<evidence type="ECO:0000313" key="15">
    <source>
        <dbReference type="EMBL" id="KAJ6056862.1"/>
    </source>
</evidence>
<feature type="transmembrane region" description="Helical" evidence="12">
    <location>
        <begin position="1047"/>
        <end position="1070"/>
    </location>
</feature>
<dbReference type="InterPro" id="IPR027417">
    <property type="entry name" value="P-loop_NTPase"/>
</dbReference>
<comment type="caution">
    <text evidence="15">The sequence shown here is derived from an EMBL/GenBank/DDBJ whole genome shotgun (WGS) entry which is preliminary data.</text>
</comment>
<keyword evidence="7" id="KW-0067">ATP-binding</keyword>
<keyword evidence="6" id="KW-0547">Nucleotide-binding</keyword>
<evidence type="ECO:0000259" key="14">
    <source>
        <dbReference type="PROSITE" id="PS50929"/>
    </source>
</evidence>
<feature type="transmembrane region" description="Helical" evidence="12">
    <location>
        <begin position="909"/>
        <end position="930"/>
    </location>
</feature>
<feature type="domain" description="ABC transmembrane type-1" evidence="14">
    <location>
        <begin position="1007"/>
        <end position="1105"/>
    </location>
</feature>
<dbReference type="FunFam" id="3.40.50.300:FF:002145">
    <property type="entry name" value="ABC transporter (MsbA subfamily)"/>
    <property type="match status" value="1"/>
</dbReference>
<dbReference type="PANTHER" id="PTHR24223">
    <property type="entry name" value="ATP-BINDING CASSETTE SUB-FAMILY C"/>
    <property type="match status" value="1"/>
</dbReference>
<sequence length="1379" mass="152053">MSEYTIRSNCPPGSDNLFGPRVSVHCRDFDFTFLFEDAILILPPAIIFLLLIPGRIRHLSRHPAQRLFHKSGVFKIACLGALCSLNIVYTIVGNRNERLHTAISTVAGVISTIAIAGALLVSFLDAQRFGASSLLEIYYVILVIIYIPRLRSLWVCPDIYLPRNLWTAQYILTVLVAILESCERKLTPAGSLKSKYLREEALGFWGRGLFVWILPTLRQGYSSILEVSNLPELDPSLGGDEARSRLEKAWSRCRPRYRLLKAIFVAYAREILTCIPPRLIFGGFTFCQPFLIQTAIKLSEQRSSPPTKSYGKALVGAFVLVYLGMAVSKAVYARLVNRIMTMTRAGLMSMIYLCTTKLNNSKLGDSQAITLMGTDVERICNSMQAFHECWISAIEIGVAVYLLERQVGVTCVVPTVVSLVCILGTIPVSKRIVPAQKQWVGRVQQRMTTTLKMLWNMKSIKMLGLTGTFDTMVSNLREVELKTSEIFRKLLICTVTLSNLPADFAPYATFLVYAIISLETQSSSLLADKAFTSLSLISILTGHLLTFIQSLPQFAQCLGCLIRIENYLSETDRGPEKVDGRTSEDSVRHINQLVSPKAHNLSAVHTKAQPEDGVLLSMEGVDISWSLGSDPIFQDLNLTINKGITAIVGPSSSGKSTLVCSIMGDAAIVNGTPHVPLCPVGYCAQSPWILNDTIRHNIIGVNGHFDKNWYTFCLSLAALTSDLEAFPAGDLHLAGTNGGSLSGGQKKRVALARALYSRSPLLILDEVWSGLDSENARLVEENIFGDNGYCRKAGVSVIITAHAVPPFVDHVVVLQGGSIADSGSYEDVISRVPAIARWMTSEMTEIMERMGDKSGVATDDITVIAGARARPKQTTPSYPTLDPEQDNSRSDGSWSTYRYYINRAGRWKIACFLLCCLSSALFANIVTIWIQRWSEANAKRPNSNPGLVLIIGIINNTAYALHSDLLKTTLNAPWSFFSSTDSGTIANRFNQDMDLIDMKLPMFAIGFAGGISTIKAYRWQGQFQKTCDEHINTSQRPYYSLLSIQKWLAFVLDLVVAVMAVVLVSIATFFNDKFSPAEIGVGLNLVLTLNDALAQAISSWTQLETSMGAVKRVQQFQDTTPSEHRPWVVTPSLHNWPSRGVIVFDQVTAFYGWNKPPALANINLTIKSKEKLAICGSSGSGKTSLVLALLQMIDVRSGNVSIDGRDLSSLQPSDVRSRINAIPQDPFFVPGTVRFNLSPAMIARDSLIEPALHKVGLWEKISRNGGLDADLQPSNWSAGERQLLALARSLTSASPILILDEATSSVDTETERMMQKVIDEEFADRTIIAIVHRFAYIDRFERVAVLQAGKVVECDTPKALLARDSRFRELYSASLEQSL</sequence>
<organism evidence="15 16">
    <name type="scientific">Penicillium canescens</name>
    <dbReference type="NCBI Taxonomy" id="5083"/>
    <lineage>
        <taxon>Eukaryota</taxon>
        <taxon>Fungi</taxon>
        <taxon>Dikarya</taxon>
        <taxon>Ascomycota</taxon>
        <taxon>Pezizomycotina</taxon>
        <taxon>Eurotiomycetes</taxon>
        <taxon>Eurotiomycetidae</taxon>
        <taxon>Eurotiales</taxon>
        <taxon>Aspergillaceae</taxon>
        <taxon>Penicillium</taxon>
    </lineage>
</organism>
<evidence type="ECO:0000256" key="7">
    <source>
        <dbReference type="ARBA" id="ARBA00022840"/>
    </source>
</evidence>
<dbReference type="GO" id="GO:0005524">
    <property type="term" value="F:ATP binding"/>
    <property type="evidence" value="ECO:0007669"/>
    <property type="project" value="UniProtKB-KW"/>
</dbReference>
<evidence type="ECO:0000256" key="2">
    <source>
        <dbReference type="ARBA" id="ARBA00009726"/>
    </source>
</evidence>
<dbReference type="InterPro" id="IPR056227">
    <property type="entry name" value="TMD0_ABC"/>
</dbReference>
<feature type="transmembrane region" description="Helical" evidence="12">
    <location>
        <begin position="942"/>
        <end position="961"/>
    </location>
</feature>
<feature type="domain" description="ABC transmembrane type-1" evidence="14">
    <location>
        <begin position="279"/>
        <end position="556"/>
    </location>
</feature>
<feature type="transmembrane region" description="Helical" evidence="12">
    <location>
        <begin position="313"/>
        <end position="332"/>
    </location>
</feature>
<keyword evidence="16" id="KW-1185">Reference proteome</keyword>
<dbReference type="InterPro" id="IPR036640">
    <property type="entry name" value="ABC1_TM_sf"/>
</dbReference>
<dbReference type="CDD" id="cd18580">
    <property type="entry name" value="ABC_6TM_ABCC_D2"/>
    <property type="match status" value="1"/>
</dbReference>
<proteinExistence type="inferred from homology"/>
<evidence type="ECO:0000256" key="1">
    <source>
        <dbReference type="ARBA" id="ARBA00004651"/>
    </source>
</evidence>
<dbReference type="InterPro" id="IPR017871">
    <property type="entry name" value="ABC_transporter-like_CS"/>
</dbReference>
<name>A0AAD6NDP2_PENCN</name>
<evidence type="ECO:0000256" key="3">
    <source>
        <dbReference type="ARBA" id="ARBA00022448"/>
    </source>
</evidence>
<dbReference type="PROSITE" id="PS00211">
    <property type="entry name" value="ABC_TRANSPORTER_1"/>
    <property type="match status" value="1"/>
</dbReference>
<feature type="transmembrane region" description="Helical" evidence="12">
    <location>
        <begin position="136"/>
        <end position="154"/>
    </location>
</feature>
<evidence type="ECO:0000256" key="8">
    <source>
        <dbReference type="ARBA" id="ARBA00022989"/>
    </source>
</evidence>
<dbReference type="FunFam" id="1.20.1560.10:FF:000055">
    <property type="entry name" value="ABC multidrug transporter (Eurofung)"/>
    <property type="match status" value="1"/>
</dbReference>
<evidence type="ECO:0000256" key="9">
    <source>
        <dbReference type="ARBA" id="ARBA00023136"/>
    </source>
</evidence>
<dbReference type="InterPro" id="IPR044726">
    <property type="entry name" value="ABCC_6TM_D2"/>
</dbReference>
<dbReference type="PROSITE" id="PS50893">
    <property type="entry name" value="ABC_TRANSPORTER_2"/>
    <property type="match status" value="2"/>
</dbReference>
<gene>
    <name evidence="15" type="ORF">N7460_000136</name>
</gene>
<keyword evidence="8 12" id="KW-1133">Transmembrane helix</keyword>
<dbReference type="InterPro" id="IPR003593">
    <property type="entry name" value="AAA+_ATPase"/>
</dbReference>
<dbReference type="Gene3D" id="1.20.1560.10">
    <property type="entry name" value="ABC transporter type 1, transmembrane domain"/>
    <property type="match status" value="3"/>
</dbReference>
<evidence type="ECO:0000256" key="10">
    <source>
        <dbReference type="ARBA" id="ARBA00023180"/>
    </source>
</evidence>
<keyword evidence="4" id="KW-1003">Cell membrane</keyword>
<dbReference type="CDD" id="cd03244">
    <property type="entry name" value="ABCC_MRP_domain2"/>
    <property type="match status" value="1"/>
</dbReference>
<dbReference type="Pfam" id="PF24357">
    <property type="entry name" value="TMD0_ABC"/>
    <property type="match status" value="1"/>
</dbReference>
<dbReference type="Pfam" id="PF00005">
    <property type="entry name" value="ABC_tran"/>
    <property type="match status" value="2"/>
</dbReference>
<keyword evidence="5 12" id="KW-0812">Transmembrane</keyword>
<evidence type="ECO:0000256" key="12">
    <source>
        <dbReference type="SAM" id="Phobius"/>
    </source>
</evidence>
<comment type="similarity">
    <text evidence="2">Belongs to the ABC transporter superfamily. ABCC family. Conjugate transporter (TC 3.A.1.208) subfamily.</text>
</comment>
<protein>
    <submittedName>
        <fullName evidence="15">Uncharacterized protein</fullName>
    </submittedName>
</protein>
<evidence type="ECO:0000256" key="5">
    <source>
        <dbReference type="ARBA" id="ARBA00022692"/>
    </source>
</evidence>
<dbReference type="InterPro" id="IPR050173">
    <property type="entry name" value="ABC_transporter_C-like"/>
</dbReference>
<dbReference type="CDD" id="cd18579">
    <property type="entry name" value="ABC_6TM_ABCC_D1"/>
    <property type="match status" value="1"/>
</dbReference>
<dbReference type="Proteomes" id="UP001219568">
    <property type="component" value="Unassembled WGS sequence"/>
</dbReference>
<feature type="region of interest" description="Disordered" evidence="11">
    <location>
        <begin position="870"/>
        <end position="891"/>
    </location>
</feature>
<feature type="domain" description="ABC transporter" evidence="13">
    <location>
        <begin position="618"/>
        <end position="841"/>
    </location>
</feature>
<evidence type="ECO:0000256" key="6">
    <source>
        <dbReference type="ARBA" id="ARBA00022741"/>
    </source>
</evidence>
<comment type="subcellular location">
    <subcellularLocation>
        <location evidence="1">Cell membrane</location>
        <topology evidence="1">Multi-pass membrane protein</topology>
    </subcellularLocation>
</comment>
<dbReference type="Gene3D" id="3.40.50.300">
    <property type="entry name" value="P-loop containing nucleotide triphosphate hydrolases"/>
    <property type="match status" value="2"/>
</dbReference>
<dbReference type="GO" id="GO:0140359">
    <property type="term" value="F:ABC-type transporter activity"/>
    <property type="evidence" value="ECO:0007669"/>
    <property type="project" value="InterPro"/>
</dbReference>
<reference evidence="15" key="1">
    <citation type="journal article" date="2023" name="IMA Fungus">
        <title>Comparative genomic study of the Penicillium genus elucidates a diverse pangenome and 15 lateral gene transfer events.</title>
        <authorList>
            <person name="Petersen C."/>
            <person name="Sorensen T."/>
            <person name="Nielsen M.R."/>
            <person name="Sondergaard T.E."/>
            <person name="Sorensen J.L."/>
            <person name="Fitzpatrick D.A."/>
            <person name="Frisvad J.C."/>
            <person name="Nielsen K.L."/>
        </authorList>
    </citation>
    <scope>NUCLEOTIDE SEQUENCE</scope>
    <source>
        <strain evidence="15">IBT 15450</strain>
    </source>
</reference>
<dbReference type="InterPro" id="IPR044746">
    <property type="entry name" value="ABCC_6TM_D1"/>
</dbReference>
<dbReference type="SUPFAM" id="SSF90123">
    <property type="entry name" value="ABC transporter transmembrane region"/>
    <property type="match status" value="2"/>
</dbReference>
<dbReference type="InterPro" id="IPR003439">
    <property type="entry name" value="ABC_transporter-like_ATP-bd"/>
</dbReference>
<feature type="transmembrane region" description="Helical" evidence="12">
    <location>
        <begin position="31"/>
        <end position="52"/>
    </location>
</feature>
<dbReference type="GO" id="GO:0016887">
    <property type="term" value="F:ATP hydrolysis activity"/>
    <property type="evidence" value="ECO:0007669"/>
    <property type="project" value="InterPro"/>
</dbReference>
<evidence type="ECO:0000256" key="11">
    <source>
        <dbReference type="SAM" id="MobiDB-lite"/>
    </source>
</evidence>
<evidence type="ECO:0000313" key="16">
    <source>
        <dbReference type="Proteomes" id="UP001219568"/>
    </source>
</evidence>
<dbReference type="GO" id="GO:0005886">
    <property type="term" value="C:plasma membrane"/>
    <property type="evidence" value="ECO:0007669"/>
    <property type="project" value="UniProtKB-SubCell"/>
</dbReference>
<dbReference type="PANTHER" id="PTHR24223:SF404">
    <property type="entry name" value="ABC MULTIDRUG TRANSPORTER (EUROFUNG)-RELATED"/>
    <property type="match status" value="1"/>
</dbReference>
<keyword evidence="3" id="KW-0813">Transport</keyword>
<dbReference type="PROSITE" id="PS50929">
    <property type="entry name" value="ABC_TM1F"/>
    <property type="match status" value="3"/>
</dbReference>
<feature type="domain" description="ABC transporter" evidence="13">
    <location>
        <begin position="1142"/>
        <end position="1373"/>
    </location>
</feature>
<accession>A0AAD6NDP2</accession>
<dbReference type="SMART" id="SM00382">
    <property type="entry name" value="AAA"/>
    <property type="match status" value="2"/>
</dbReference>
<keyword evidence="10" id="KW-0325">Glycoprotein</keyword>
<feature type="transmembrane region" description="Helical" evidence="12">
    <location>
        <begin position="73"/>
        <end position="91"/>
    </location>
</feature>
<feature type="transmembrane region" description="Helical" evidence="12">
    <location>
        <begin position="166"/>
        <end position="182"/>
    </location>
</feature>
<dbReference type="InterPro" id="IPR011527">
    <property type="entry name" value="ABC1_TM_dom"/>
</dbReference>
<feature type="domain" description="ABC transmembrane type-1" evidence="14">
    <location>
        <begin position="948"/>
        <end position="998"/>
    </location>
</feature>
<feature type="transmembrane region" description="Helical" evidence="12">
    <location>
        <begin position="103"/>
        <end position="124"/>
    </location>
</feature>
<evidence type="ECO:0000259" key="13">
    <source>
        <dbReference type="PROSITE" id="PS50893"/>
    </source>
</evidence>
<dbReference type="SUPFAM" id="SSF52540">
    <property type="entry name" value="P-loop containing nucleoside triphosphate hydrolases"/>
    <property type="match status" value="2"/>
</dbReference>
<keyword evidence="9 12" id="KW-0472">Membrane</keyword>
<reference evidence="15" key="2">
    <citation type="submission" date="2023-01" db="EMBL/GenBank/DDBJ databases">
        <authorList>
            <person name="Petersen C."/>
        </authorList>
    </citation>
    <scope>NUCLEOTIDE SEQUENCE</scope>
    <source>
        <strain evidence="15">IBT 15450</strain>
    </source>
</reference>
<evidence type="ECO:0000256" key="4">
    <source>
        <dbReference type="ARBA" id="ARBA00022475"/>
    </source>
</evidence>
<dbReference type="Pfam" id="PF00664">
    <property type="entry name" value="ABC_membrane"/>
    <property type="match status" value="3"/>
</dbReference>